<gene>
    <name evidence="2" type="ORF">S06H3_12918</name>
</gene>
<dbReference type="PANTHER" id="PTHR31151:SF0">
    <property type="entry name" value="PROLINE-TRNA LIGASE (DUF1680)"/>
    <property type="match status" value="1"/>
</dbReference>
<name>X1MXG3_9ZZZZ</name>
<dbReference type="InterPro" id="IPR008928">
    <property type="entry name" value="6-hairpin_glycosidase_sf"/>
</dbReference>
<evidence type="ECO:0000259" key="1">
    <source>
        <dbReference type="Pfam" id="PF07944"/>
    </source>
</evidence>
<evidence type="ECO:0000313" key="2">
    <source>
        <dbReference type="EMBL" id="GAI11039.1"/>
    </source>
</evidence>
<sequence length="419" mass="48254">LRQVYLLTMIVYWLLSFVIGIEPGIRADTLQARLPLKSKDEVPQKVYAFSLRDVRLLCSPFKAAMELDAKYLLSLEPDRFLSRYREFAGLKSKAEAYGGWERATISGHSLGHYLTAISKLYACTNDKRLLERVNYIVDELAQCQQAWGNGFVGGFPRSREVFAEIKAGNIRTAGFDLNGLWVPWYNLHKLYMGLVDACLYCDNQKTKGILIKSTDWAWDVVGHLSDKQFEKMLNCEHGGINEAFAEIYAITGYKKALQLAERFYHHRVLDPLARKEDKLTGLHSNTQIPKLIGLARLYRLTGKGHYNTASSFFWETVVQNRTYANGGNTDSEYFFPPEEFSRHLSIHTTETCNTYNMLKLTRQLFAMNPKASYTDYYERALYNHILASQDPKHGMMIYFCPLKSGHFKTYNSPYNSFWC</sequence>
<dbReference type="PANTHER" id="PTHR31151">
    <property type="entry name" value="PROLINE-TRNA LIGASE (DUF1680)"/>
    <property type="match status" value="1"/>
</dbReference>
<dbReference type="InterPro" id="IPR012878">
    <property type="entry name" value="Beta-AFase-like_GH127_cat"/>
</dbReference>
<organism evidence="2">
    <name type="scientific">marine sediment metagenome</name>
    <dbReference type="NCBI Taxonomy" id="412755"/>
    <lineage>
        <taxon>unclassified sequences</taxon>
        <taxon>metagenomes</taxon>
        <taxon>ecological metagenomes</taxon>
    </lineage>
</organism>
<dbReference type="SUPFAM" id="SSF48208">
    <property type="entry name" value="Six-hairpin glycosidases"/>
    <property type="match status" value="1"/>
</dbReference>
<proteinExistence type="predicted"/>
<dbReference type="AlphaFoldDB" id="X1MXG3"/>
<dbReference type="Pfam" id="PF07944">
    <property type="entry name" value="Beta-AFase-like_GH127_cat"/>
    <property type="match status" value="1"/>
</dbReference>
<comment type="caution">
    <text evidence="2">The sequence shown here is derived from an EMBL/GenBank/DDBJ whole genome shotgun (WGS) entry which is preliminary data.</text>
</comment>
<dbReference type="EMBL" id="BARV01006308">
    <property type="protein sequence ID" value="GAI11039.1"/>
    <property type="molecule type" value="Genomic_DNA"/>
</dbReference>
<dbReference type="GO" id="GO:0005975">
    <property type="term" value="P:carbohydrate metabolic process"/>
    <property type="evidence" value="ECO:0007669"/>
    <property type="project" value="InterPro"/>
</dbReference>
<reference evidence="2" key="1">
    <citation type="journal article" date="2014" name="Front. Microbiol.">
        <title>High frequency of phylogenetically diverse reductive dehalogenase-homologous genes in deep subseafloor sedimentary metagenomes.</title>
        <authorList>
            <person name="Kawai M."/>
            <person name="Futagami T."/>
            <person name="Toyoda A."/>
            <person name="Takaki Y."/>
            <person name="Nishi S."/>
            <person name="Hori S."/>
            <person name="Arai W."/>
            <person name="Tsubouchi T."/>
            <person name="Morono Y."/>
            <person name="Uchiyama I."/>
            <person name="Ito T."/>
            <person name="Fujiyama A."/>
            <person name="Inagaki F."/>
            <person name="Takami H."/>
        </authorList>
    </citation>
    <scope>NUCLEOTIDE SEQUENCE</scope>
    <source>
        <strain evidence="2">Expedition CK06-06</strain>
    </source>
</reference>
<feature type="non-terminal residue" evidence="2">
    <location>
        <position position="1"/>
    </location>
</feature>
<protein>
    <recommendedName>
        <fullName evidence="1">Non-reducing end beta-L-arabinofuranosidase-like GH127 catalytic domain-containing protein</fullName>
    </recommendedName>
</protein>
<accession>X1MXG3</accession>
<feature type="domain" description="Non-reducing end beta-L-arabinofuranosidase-like GH127 catalytic" evidence="1">
    <location>
        <begin position="53"/>
        <end position="419"/>
    </location>
</feature>